<dbReference type="AlphaFoldDB" id="A0A7J7MPA2"/>
<reference evidence="2 3" key="1">
    <citation type="journal article" date="2020" name="IScience">
        <title>Genome Sequencing of the Endangered Kingdonia uniflora (Circaeasteraceae, Ranunculales) Reveals Potential Mechanisms of Evolutionary Specialization.</title>
        <authorList>
            <person name="Sun Y."/>
            <person name="Deng T."/>
            <person name="Zhang A."/>
            <person name="Moore M.J."/>
            <person name="Landis J.B."/>
            <person name="Lin N."/>
            <person name="Zhang H."/>
            <person name="Zhang X."/>
            <person name="Huang J."/>
            <person name="Zhang X."/>
            <person name="Sun H."/>
            <person name="Wang H."/>
        </authorList>
    </citation>
    <scope>NUCLEOTIDE SEQUENCE [LARGE SCALE GENOMIC DNA]</scope>
    <source>
        <strain evidence="2">TB1705</strain>
        <tissue evidence="2">Leaf</tissue>
    </source>
</reference>
<dbReference type="EMBL" id="JACGCM010001313">
    <property type="protein sequence ID" value="KAF6156620.1"/>
    <property type="molecule type" value="Genomic_DNA"/>
</dbReference>
<gene>
    <name evidence="2" type="ORF">GIB67_014599</name>
</gene>
<keyword evidence="3" id="KW-1185">Reference proteome</keyword>
<protein>
    <submittedName>
        <fullName evidence="2">Uncharacterized protein</fullName>
    </submittedName>
</protein>
<feature type="region of interest" description="Disordered" evidence="1">
    <location>
        <begin position="1"/>
        <end position="24"/>
    </location>
</feature>
<comment type="caution">
    <text evidence="2">The sequence shown here is derived from an EMBL/GenBank/DDBJ whole genome shotgun (WGS) entry which is preliminary data.</text>
</comment>
<accession>A0A7J7MPA2</accession>
<proteinExistence type="predicted"/>
<feature type="compositionally biased region" description="Polar residues" evidence="1">
    <location>
        <begin position="1"/>
        <end position="15"/>
    </location>
</feature>
<dbReference type="Proteomes" id="UP000541444">
    <property type="component" value="Unassembled WGS sequence"/>
</dbReference>
<sequence length="342" mass="39219">MGRSSVNEVSTSGRTNESDNEGEVGLKQFLDFPSQLVSYPPGVKSTVERKESLLDEVAEEETKLELALEGLGLIRKKWVGSRSNKVARLFKEIWLGIEEEKSDLKEVNVELEKELAQSRAHALKYVKQLKASQAMAIGQLQVEIKANLDEMVEERDRLGNHLMLKGYSEEEVELDSSRAHEDDILMCNREFVEQFDRMKEVSENREDQYVKAHFRLVELTQAISVLTRQAEEKYSEIKNGLKELAEVTERTEKFQGQVDALDVKGKKGHVQKGNVNFRECQHKLDVVLIREKVMDGEIKAKESLVKRKEKLLKDIPAREELNAEIRRLRARVVDLKAMNLAE</sequence>
<evidence type="ECO:0000313" key="3">
    <source>
        <dbReference type="Proteomes" id="UP000541444"/>
    </source>
</evidence>
<organism evidence="2 3">
    <name type="scientific">Kingdonia uniflora</name>
    <dbReference type="NCBI Taxonomy" id="39325"/>
    <lineage>
        <taxon>Eukaryota</taxon>
        <taxon>Viridiplantae</taxon>
        <taxon>Streptophyta</taxon>
        <taxon>Embryophyta</taxon>
        <taxon>Tracheophyta</taxon>
        <taxon>Spermatophyta</taxon>
        <taxon>Magnoliopsida</taxon>
        <taxon>Ranunculales</taxon>
        <taxon>Circaeasteraceae</taxon>
        <taxon>Kingdonia</taxon>
    </lineage>
</organism>
<name>A0A7J7MPA2_9MAGN</name>
<evidence type="ECO:0000313" key="2">
    <source>
        <dbReference type="EMBL" id="KAF6156620.1"/>
    </source>
</evidence>
<evidence type="ECO:0000256" key="1">
    <source>
        <dbReference type="SAM" id="MobiDB-lite"/>
    </source>
</evidence>